<dbReference type="CDD" id="cd00821">
    <property type="entry name" value="PH"/>
    <property type="match status" value="1"/>
</dbReference>
<comment type="caution">
    <text evidence="4">The sequence shown here is derived from an EMBL/GenBank/DDBJ whole genome shotgun (WGS) entry which is preliminary data.</text>
</comment>
<evidence type="ECO:0000259" key="3">
    <source>
        <dbReference type="PROSITE" id="PS50003"/>
    </source>
</evidence>
<feature type="region of interest" description="Disordered" evidence="2">
    <location>
        <begin position="1366"/>
        <end position="1500"/>
    </location>
</feature>
<feature type="compositionally biased region" description="Polar residues" evidence="2">
    <location>
        <begin position="235"/>
        <end position="249"/>
    </location>
</feature>
<dbReference type="Gene3D" id="2.30.29.30">
    <property type="entry name" value="Pleckstrin-homology domain (PH domain)/Phosphotyrosine-binding domain (PTB)"/>
    <property type="match status" value="1"/>
</dbReference>
<feature type="compositionally biased region" description="Low complexity" evidence="2">
    <location>
        <begin position="167"/>
        <end position="200"/>
    </location>
</feature>
<feature type="compositionally biased region" description="Basic and acidic residues" evidence="2">
    <location>
        <begin position="833"/>
        <end position="844"/>
    </location>
</feature>
<evidence type="ECO:0000256" key="1">
    <source>
        <dbReference type="SAM" id="Coils"/>
    </source>
</evidence>
<evidence type="ECO:0000313" key="5">
    <source>
        <dbReference type="Proteomes" id="UP000703661"/>
    </source>
</evidence>
<feature type="region of interest" description="Disordered" evidence="2">
    <location>
        <begin position="1932"/>
        <end position="1986"/>
    </location>
</feature>
<feature type="compositionally biased region" description="Polar residues" evidence="2">
    <location>
        <begin position="1394"/>
        <end position="1407"/>
    </location>
</feature>
<feature type="domain" description="PH" evidence="3">
    <location>
        <begin position="403"/>
        <end position="506"/>
    </location>
</feature>
<feature type="compositionally biased region" description="Polar residues" evidence="2">
    <location>
        <begin position="881"/>
        <end position="892"/>
    </location>
</feature>
<proteinExistence type="predicted"/>
<keyword evidence="1" id="KW-0175">Coiled coil</keyword>
<feature type="compositionally biased region" description="Polar residues" evidence="2">
    <location>
        <begin position="305"/>
        <end position="327"/>
    </location>
</feature>
<feature type="region of interest" description="Disordered" evidence="2">
    <location>
        <begin position="103"/>
        <end position="126"/>
    </location>
</feature>
<feature type="region of interest" description="Disordered" evidence="2">
    <location>
        <begin position="1830"/>
        <end position="1852"/>
    </location>
</feature>
<feature type="compositionally biased region" description="Low complexity" evidence="2">
    <location>
        <begin position="1934"/>
        <end position="1962"/>
    </location>
</feature>
<dbReference type="SUPFAM" id="SSF50729">
    <property type="entry name" value="PH domain-like"/>
    <property type="match status" value="1"/>
</dbReference>
<dbReference type="PROSITE" id="PS50003">
    <property type="entry name" value="PH_DOMAIN"/>
    <property type="match status" value="1"/>
</dbReference>
<feature type="compositionally biased region" description="Polar residues" evidence="2">
    <location>
        <begin position="1840"/>
        <end position="1851"/>
    </location>
</feature>
<dbReference type="PANTHER" id="PTHR45615:SF80">
    <property type="entry name" value="GRIP DOMAIN-CONTAINING PROTEIN"/>
    <property type="match status" value="1"/>
</dbReference>
<sequence length="2178" mass="238485">MNTTKQYDQQQQQGYRPPPNMVATGRPLPKTPGVQQQLDPSMPTSTSLGSSSIGNSIFQNIGNAINDSNNKNDGVSARRVSIHFNQPSFALAPASSNNFNTTTTTTITGTGTTTNNNSNTTNSRNAHWIQPKVTPSTSFSNIQTTYPAGVNSNTGSSYSNTPLCRKSQQYLSQSQQHQQQQQHEQQQQQQHEEQQQQQQQPLPRLSQDEESSYYAALTRPISPTMVMGYIPPPTSSGANSSVQNGSTLGSPGHPIPPPVTSTISPATASSFGPHSATAALSSSFNTLGPGSQPKPAIHQSARNSYVHPTTTVPGPGSNRTQQGTNSIDPEDSTSSSSRFARRGPLMMSHDVGSFGDGTRSRRESAAYSDNMDSPASYQQQFQTQQQAFSPSSQRTDGSGAHLQVAKEGWLWRRGNLLTWKRCYAIGRYRGDANPGIMTLFKDNEHLFPIKSIDMAECLEVQVKGQDAKATGRFEFKVVTRKEEIWFATDTMSERTGWIDALNSLMAKVVGASLMKLEAKLNNIRQRNNSFEYTQTSAGAPSNEKATVLEGQLQLVQQDLVSREQLLSQREQELDRKRAESLLVQLEAWRAAAKVTVNQHYAVRDQLLERVMKTARTVQELIERARIHLETGSDQITEIVNSHLECLKVHAGESSMNSTSYKMLKSILVGLSVNLDTRSSEIKRVLLTLDQYISATKSSTSTSTPASPTSALSPASTKDRRMSVGASFHSSGPPPPASSASVGITVYLIQVRGKYKETLEILEDHSRRLKRILEHADINDPETARRFHEEAKDLLKGLLKLPSYVFTPCLPDQPLPGAADTFYREDLVQIQQKSKELQRKSHTFEEPSSFRQASGHHIKQDGSEPAAKESATEGSTPKIKQVPTTPATASANSVAPPKSALALPAYLSSFLSTDNNNDNITHGFSTADLTQKLRDTILPEFDHLSVKQEESLQSMTSLLNQISSVLVSKLAEVKDATAGQRQEFEELKDEIIDMMQLSATDPSAHQRDVSALSEIRSKLAEITEQLIKVQSSNSQAQQGFLGSGNNASYNSNRRLIGQSGSDNATGSSAAIKTGFSLLQRSASTMAPSSFRGAHPFYHTIDSGPRQHLQRVNSTSLQNRLQIPSSVSLTAGFAGTGLASLETPGAASTATVGGKHPKIAGMARLFEDGDGLGTNDNDHQHPSRVSYFQDYDYDQDSRQHSVNNQEVVSKLDQLLLLLEFVNTAQCRMMAYQDLEFDRNKSQGSSNVDDGRMMAVQDHMEQMDRKMNMQIHLLRRLAALHDSGGANAEEPLAIPSAQIQEIKDEGVSGEFNDEIDNAHLESVADMRGVKPATVNQPGDDLSFLDVLSRLDLQVIPFVKDQSSRIQELSDQLSEMKRQLDEQQRRQEQPRSPLPPRVSTSIGLGRSNSLENPAVPILRSRSPSQTFVQQQQSINPLSPALEDSPSSWRASLRPSHSTGSSSASFKDRAFSAVNASPLNNSTSTNSMPSSSASGIGSQSNQDGLILSKTSDRIAEILDRMDTRMGQMIDEQLSRYEKGNKVLLAKVHELLETDGDEAEGRVVANRREKPQEDDGLIAMNASSSAVISESDLAPLQQKLEGIEQILTLQTDRNELQQVENKALWKEIGTSLDELHGYQAISKESQQQLTKDVRETLEQVLRGQEELLSKSAQNRGVGSIHETIQESVESAAKLDLAESFEKIKSLIQQEADRSEFSLNEQRDEILEKMNQIMSSIQESQADVGSRDAAVKEELQEMREWIVKHSSMQTENLREIVFASISTHTGPETSGTTENGIASGSVDSESDTVVIGGNGSGFGSEEEYTKVDILDDLGRDSLIHDNPHATPLSSRNQSQPLSGATKEIQELKEQLEMFTKLQMATFSELADNVSGIEKMMLDMSKTMGVRRGGTILRKKEADQDRAMLAAEVKETIEEVMTRMKSSSSVPLLSGVSSNSLSGSQKGSASRSSLDSGDDKASPVSPTSSAPANGLSRGEGGLLKYLYQPRRLASVAAAGAGAPQPPSRVTASSPLPTVTGKPLMNVDTSFSLTDATRSPPPLTPSPSMDYSEDEGQSRDMEAQLNLYHDQMEQLYRRKARVEIEVENLQSEKSQLSKENEDLRNQVEQLKREKQDLLLSRRSGSSEETIVEQSSSTSAILEKALSDRVAMLLQETARLEALKKQLESETA</sequence>
<feature type="region of interest" description="Disordered" evidence="2">
    <location>
        <begin position="305"/>
        <end position="399"/>
    </location>
</feature>
<feature type="compositionally biased region" description="Polar residues" evidence="2">
    <location>
        <begin position="2034"/>
        <end position="2044"/>
    </location>
</feature>
<dbReference type="InterPro" id="IPR011993">
    <property type="entry name" value="PH-like_dom_sf"/>
</dbReference>
<reference evidence="4" key="1">
    <citation type="journal article" date="2020" name="Fungal Divers.">
        <title>Resolving the Mortierellaceae phylogeny through synthesis of multi-gene phylogenetics and phylogenomics.</title>
        <authorList>
            <person name="Vandepol N."/>
            <person name="Liber J."/>
            <person name="Desiro A."/>
            <person name="Na H."/>
            <person name="Kennedy M."/>
            <person name="Barry K."/>
            <person name="Grigoriev I.V."/>
            <person name="Miller A.N."/>
            <person name="O'Donnell K."/>
            <person name="Stajich J.E."/>
            <person name="Bonito G."/>
        </authorList>
    </citation>
    <scope>NUCLEOTIDE SEQUENCE</scope>
    <source>
        <strain evidence="4">NRRL 2769</strain>
    </source>
</reference>
<feature type="region of interest" description="Disordered" evidence="2">
    <location>
        <begin position="167"/>
        <end position="212"/>
    </location>
</feature>
<keyword evidence="5" id="KW-1185">Reference proteome</keyword>
<feature type="region of interest" description="Disordered" evidence="2">
    <location>
        <begin position="1777"/>
        <end position="1801"/>
    </location>
</feature>
<organism evidence="4 5">
    <name type="scientific">Entomortierella chlamydospora</name>
    <dbReference type="NCBI Taxonomy" id="101097"/>
    <lineage>
        <taxon>Eukaryota</taxon>
        <taxon>Fungi</taxon>
        <taxon>Fungi incertae sedis</taxon>
        <taxon>Mucoromycota</taxon>
        <taxon>Mortierellomycotina</taxon>
        <taxon>Mortierellomycetes</taxon>
        <taxon>Mortierellales</taxon>
        <taxon>Mortierellaceae</taxon>
        <taxon>Entomortierella</taxon>
    </lineage>
</organism>
<feature type="compositionally biased region" description="Basic and acidic residues" evidence="2">
    <location>
        <begin position="857"/>
        <end position="870"/>
    </location>
</feature>
<dbReference type="EMBL" id="JAAAID010000815">
    <property type="protein sequence ID" value="KAG0013674.1"/>
    <property type="molecule type" value="Genomic_DNA"/>
</dbReference>
<feature type="compositionally biased region" description="Low complexity" evidence="2">
    <location>
        <begin position="260"/>
        <end position="270"/>
    </location>
</feature>
<feature type="region of interest" description="Disordered" evidence="2">
    <location>
        <begin position="833"/>
        <end position="894"/>
    </location>
</feature>
<feature type="region of interest" description="Disordered" evidence="2">
    <location>
        <begin position="1"/>
        <end position="51"/>
    </location>
</feature>
<feature type="compositionally biased region" description="Low complexity" evidence="2">
    <location>
        <begin position="1970"/>
        <end position="1980"/>
    </location>
</feature>
<protein>
    <recommendedName>
        <fullName evidence="3">PH domain-containing protein</fullName>
    </recommendedName>
</protein>
<dbReference type="Proteomes" id="UP000703661">
    <property type="component" value="Unassembled WGS sequence"/>
</dbReference>
<feature type="compositionally biased region" description="Polar residues" evidence="2">
    <location>
        <begin position="1777"/>
        <end position="1796"/>
    </location>
</feature>
<accession>A0A9P6MVD1</accession>
<feature type="compositionally biased region" description="Low complexity" evidence="2">
    <location>
        <begin position="103"/>
        <end position="123"/>
    </location>
</feature>
<dbReference type="SMART" id="SM00233">
    <property type="entry name" value="PH"/>
    <property type="match status" value="1"/>
</dbReference>
<evidence type="ECO:0000313" key="4">
    <source>
        <dbReference type="EMBL" id="KAG0013674.1"/>
    </source>
</evidence>
<feature type="compositionally biased region" description="Low complexity" evidence="2">
    <location>
        <begin position="696"/>
        <end position="715"/>
    </location>
</feature>
<feature type="compositionally biased region" description="Polar residues" evidence="2">
    <location>
        <begin position="1417"/>
        <end position="1432"/>
    </location>
</feature>
<feature type="compositionally biased region" description="Low complexity" evidence="2">
    <location>
        <begin position="373"/>
        <end position="393"/>
    </location>
</feature>
<dbReference type="Pfam" id="PF00169">
    <property type="entry name" value="PH"/>
    <property type="match status" value="1"/>
</dbReference>
<evidence type="ECO:0000256" key="2">
    <source>
        <dbReference type="SAM" id="MobiDB-lite"/>
    </source>
</evidence>
<feature type="compositionally biased region" description="Basic and acidic residues" evidence="2">
    <location>
        <begin position="1370"/>
        <end position="1385"/>
    </location>
</feature>
<feature type="region of interest" description="Disordered" evidence="2">
    <location>
        <begin position="696"/>
        <end position="738"/>
    </location>
</feature>
<feature type="coiled-coil region" evidence="1">
    <location>
        <begin position="2065"/>
        <end position="2127"/>
    </location>
</feature>
<feature type="region of interest" description="Disordered" evidence="2">
    <location>
        <begin position="2005"/>
        <end position="2064"/>
    </location>
</feature>
<feature type="compositionally biased region" description="Low complexity" evidence="2">
    <location>
        <begin position="1470"/>
        <end position="1495"/>
    </location>
</feature>
<feature type="region of interest" description="Disordered" evidence="2">
    <location>
        <begin position="226"/>
        <end position="275"/>
    </location>
</feature>
<dbReference type="InterPro" id="IPR001849">
    <property type="entry name" value="PH_domain"/>
</dbReference>
<dbReference type="PANTHER" id="PTHR45615">
    <property type="entry name" value="MYOSIN HEAVY CHAIN, NON-MUSCLE"/>
    <property type="match status" value="1"/>
</dbReference>
<gene>
    <name evidence="4" type="ORF">BGZ80_010919</name>
</gene>
<feature type="compositionally biased region" description="Polar residues" evidence="2">
    <location>
        <begin position="2015"/>
        <end position="2024"/>
    </location>
</feature>
<feature type="compositionally biased region" description="Polar residues" evidence="2">
    <location>
        <begin position="1440"/>
        <end position="1460"/>
    </location>
</feature>
<feature type="compositionally biased region" description="Low complexity" evidence="2">
    <location>
        <begin position="40"/>
        <end position="51"/>
    </location>
</feature>
<name>A0A9P6MVD1_9FUNG</name>